<feature type="signal peptide" evidence="4">
    <location>
        <begin position="1"/>
        <end position="27"/>
    </location>
</feature>
<name>F0GU07_9FIRM</name>
<feature type="coiled-coil region" evidence="1">
    <location>
        <begin position="258"/>
        <end position="285"/>
    </location>
</feature>
<keyword evidence="3" id="KW-1133">Transmembrane helix</keyword>
<evidence type="ECO:0000256" key="3">
    <source>
        <dbReference type="SAM" id="Phobius"/>
    </source>
</evidence>
<dbReference type="STRING" id="879305.HMPREF9290_1617"/>
<feature type="region of interest" description="Disordered" evidence="2">
    <location>
        <begin position="37"/>
        <end position="90"/>
    </location>
</feature>
<keyword evidence="1" id="KW-0175">Coiled coil</keyword>
<evidence type="ECO:0000256" key="2">
    <source>
        <dbReference type="SAM" id="MobiDB-lite"/>
    </source>
</evidence>
<accession>F0GU07</accession>
<comment type="caution">
    <text evidence="5">The sequence shown here is derived from an EMBL/GenBank/DDBJ whole genome shotgun (WGS) entry which is preliminary data.</text>
</comment>
<feature type="chain" id="PRO_5003251454" evidence="4">
    <location>
        <begin position="28"/>
        <end position="536"/>
    </location>
</feature>
<dbReference type="Proteomes" id="UP000005286">
    <property type="component" value="Unassembled WGS sequence"/>
</dbReference>
<proteinExistence type="predicted"/>
<feature type="coiled-coil region" evidence="1">
    <location>
        <begin position="341"/>
        <end position="405"/>
    </location>
</feature>
<sequence>MKKSKIAAGVLLLAMGLTPVNSGLSYADDIEDVQVETSVEEKDANKELDGELIKNTNEELDTETKDVTDDDKNTSKTEDELEISDPISEDNQQAYANENVFSIDEYIDEKVKEIETTKLYKIASDDEIKTFDEAIEKLKAEYEDQGEDKTAELDEKIEKAQADLGHTVVFAKPVRTRLRVLSKIADNKLAKEKNNELDKANNKAKELIYSKNSNLDDLYKACENLVKLVGTYTLDESSLNEIYNKGGYSSDLLETFTEKDYKRGLDELELEKEAYLEDSKRYSEDSLKQLEEGEQLVTDQAKIVKAYKKALEELKNAEGLDDINEKINALTQPAYDMDNMVVQYNNKVKEKAESEEKLQKDIEKALDDADFKENEAYKRTSSENKDKYKKAYNKLKENKTSENLKALNDIKEEIKTNTFSVKLAELRSAIENPENKSVSDSKFKEIKQEYLDMLDEIEADETKTLDDLKDFEDEQLPKYYDRINQTSKQTPRKQKRKVVTKKSKGKVRTGVESILPIAGGVAVVAAIALFLTRKKK</sequence>
<feature type="region of interest" description="Disordered" evidence="2">
    <location>
        <begin position="483"/>
        <end position="505"/>
    </location>
</feature>
<dbReference type="RefSeq" id="WP_004834095.1">
    <property type="nucleotide sequence ID" value="NZ_AEXM01000010.1"/>
</dbReference>
<keyword evidence="4" id="KW-0732">Signal</keyword>
<evidence type="ECO:0000256" key="1">
    <source>
        <dbReference type="SAM" id="Coils"/>
    </source>
</evidence>
<dbReference type="EMBL" id="AEXM01000010">
    <property type="protein sequence ID" value="EGC82694.1"/>
    <property type="molecule type" value="Genomic_DNA"/>
</dbReference>
<evidence type="ECO:0000256" key="4">
    <source>
        <dbReference type="SAM" id="SignalP"/>
    </source>
</evidence>
<evidence type="ECO:0000313" key="5">
    <source>
        <dbReference type="EMBL" id="EGC82694.1"/>
    </source>
</evidence>
<dbReference type="PATRIC" id="fig|879305.3.peg.288"/>
<feature type="transmembrane region" description="Helical" evidence="3">
    <location>
        <begin position="513"/>
        <end position="532"/>
    </location>
</feature>
<reference evidence="5 6" key="1">
    <citation type="submission" date="2011-01" db="EMBL/GenBank/DDBJ databases">
        <authorList>
            <person name="Durkin A.S."/>
            <person name="Madupu R."/>
            <person name="Torralba M."/>
            <person name="Gillis M."/>
            <person name="Methe B."/>
            <person name="Sutton G."/>
            <person name="Nelson K.E."/>
        </authorList>
    </citation>
    <scope>NUCLEOTIDE SEQUENCE [LARGE SCALE GENOMIC DNA]</scope>
    <source>
        <strain evidence="5 6">ACS-065-V-Col13</strain>
    </source>
</reference>
<dbReference type="AlphaFoldDB" id="F0GU07"/>
<organism evidence="5 6">
    <name type="scientific">Anaerococcus prevotii ACS-065-V-Col13</name>
    <dbReference type="NCBI Taxonomy" id="879305"/>
    <lineage>
        <taxon>Bacteria</taxon>
        <taxon>Bacillati</taxon>
        <taxon>Bacillota</taxon>
        <taxon>Tissierellia</taxon>
        <taxon>Tissierellales</taxon>
        <taxon>Peptoniphilaceae</taxon>
        <taxon>Anaerococcus</taxon>
    </lineage>
</organism>
<keyword evidence="3" id="KW-0812">Transmembrane</keyword>
<protein>
    <submittedName>
        <fullName evidence="5">Conserved domain protein</fullName>
    </submittedName>
</protein>
<feature type="compositionally biased region" description="Basic and acidic residues" evidence="2">
    <location>
        <begin position="39"/>
        <end position="52"/>
    </location>
</feature>
<evidence type="ECO:0000313" key="6">
    <source>
        <dbReference type="Proteomes" id="UP000005286"/>
    </source>
</evidence>
<feature type="compositionally biased region" description="Basic and acidic residues" evidence="2">
    <location>
        <begin position="62"/>
        <end position="78"/>
    </location>
</feature>
<gene>
    <name evidence="5" type="ORF">HMPREF9290_1617</name>
</gene>
<keyword evidence="6" id="KW-1185">Reference proteome</keyword>
<feature type="compositionally biased region" description="Basic residues" evidence="2">
    <location>
        <begin position="490"/>
        <end position="505"/>
    </location>
</feature>
<keyword evidence="3" id="KW-0472">Membrane</keyword>
<feature type="coiled-coil region" evidence="1">
    <location>
        <begin position="128"/>
        <end position="163"/>
    </location>
</feature>